<reference evidence="1 2" key="1">
    <citation type="submission" date="2018-05" db="EMBL/GenBank/DDBJ databases">
        <title>Freshwater and sediment microbial communities from various areas in North America, analyzing microbe dynamics in response to fracking.</title>
        <authorList>
            <person name="Lamendella R."/>
        </authorList>
    </citation>
    <scope>NUCLEOTIDE SEQUENCE [LARGE SCALE GENOMIC DNA]</scope>
    <source>
        <strain evidence="1 2">15_TX</strain>
    </source>
</reference>
<comment type="caution">
    <text evidence="1">The sequence shown here is derived from an EMBL/GenBank/DDBJ whole genome shotgun (WGS) entry which is preliminary data.</text>
</comment>
<accession>A0A2V3A3S8</accession>
<proteinExistence type="predicted"/>
<organism evidence="1 2">
    <name type="scientific">Cytobacillus oceanisediminis</name>
    <dbReference type="NCBI Taxonomy" id="665099"/>
    <lineage>
        <taxon>Bacteria</taxon>
        <taxon>Bacillati</taxon>
        <taxon>Bacillota</taxon>
        <taxon>Bacilli</taxon>
        <taxon>Bacillales</taxon>
        <taxon>Bacillaceae</taxon>
        <taxon>Cytobacillus</taxon>
    </lineage>
</organism>
<gene>
    <name evidence="1" type="ORF">DFO73_10477</name>
</gene>
<sequence>MSGAHSFFYRLLDVFFTKHKLIFKETASIADNRIRLKSTGMKVRDTYENQ</sequence>
<evidence type="ECO:0000313" key="1">
    <source>
        <dbReference type="EMBL" id="PWW29446.1"/>
    </source>
</evidence>
<evidence type="ECO:0000313" key="2">
    <source>
        <dbReference type="Proteomes" id="UP000247150"/>
    </source>
</evidence>
<name>A0A2V3A3S8_9BACI</name>
<dbReference type="EMBL" id="QGTW01000004">
    <property type="protein sequence ID" value="PWW29446.1"/>
    <property type="molecule type" value="Genomic_DNA"/>
</dbReference>
<protein>
    <submittedName>
        <fullName evidence="1">Uncharacterized protein</fullName>
    </submittedName>
</protein>
<dbReference type="Proteomes" id="UP000247150">
    <property type="component" value="Unassembled WGS sequence"/>
</dbReference>
<dbReference type="AlphaFoldDB" id="A0A2V3A3S8"/>